<proteinExistence type="predicted"/>
<evidence type="ECO:0000256" key="2">
    <source>
        <dbReference type="SAM" id="MobiDB-lite"/>
    </source>
</evidence>
<dbReference type="Pfam" id="PF25986">
    <property type="entry name" value="Kazrin"/>
    <property type="match status" value="1"/>
</dbReference>
<dbReference type="InterPro" id="IPR013761">
    <property type="entry name" value="SAM/pointed_sf"/>
</dbReference>
<feature type="compositionally biased region" description="Polar residues" evidence="2">
    <location>
        <begin position="861"/>
        <end position="874"/>
    </location>
</feature>
<dbReference type="InterPro" id="IPR059089">
    <property type="entry name" value="Kazrin_N"/>
</dbReference>
<dbReference type="Proteomes" id="UP000694941">
    <property type="component" value="Unplaced"/>
</dbReference>
<protein>
    <submittedName>
        <fullName evidence="5">Kazrin-like isoform X1</fullName>
    </submittedName>
</protein>
<evidence type="ECO:0000259" key="3">
    <source>
        <dbReference type="PROSITE" id="PS50105"/>
    </source>
</evidence>
<dbReference type="InterPro" id="IPR037616">
    <property type="entry name" value="Kazrin_SAM_rpt_3"/>
</dbReference>
<evidence type="ECO:0000256" key="1">
    <source>
        <dbReference type="SAM" id="Coils"/>
    </source>
</evidence>
<gene>
    <name evidence="5" type="primary">LOC106461704</name>
</gene>
<feature type="region of interest" description="Disordered" evidence="2">
    <location>
        <begin position="163"/>
        <end position="218"/>
    </location>
</feature>
<name>A0ABM1SLC9_LIMPO</name>
<feature type="domain" description="SAM" evidence="3">
    <location>
        <begin position="654"/>
        <end position="713"/>
    </location>
</feature>
<dbReference type="Gene3D" id="1.10.150.50">
    <property type="entry name" value="Transcription Factor, Ets-1"/>
    <property type="match status" value="3"/>
</dbReference>
<feature type="region of interest" description="Disordered" evidence="2">
    <location>
        <begin position="824"/>
        <end position="874"/>
    </location>
</feature>
<evidence type="ECO:0000313" key="4">
    <source>
        <dbReference type="Proteomes" id="UP000694941"/>
    </source>
</evidence>
<feature type="region of interest" description="Disordered" evidence="2">
    <location>
        <begin position="410"/>
        <end position="431"/>
    </location>
</feature>
<sequence length="874" mass="99325">MTEQKNNTECNKALIKAIQSLDSLNDEIVQFIFTPKSAEFDVDSNSYDDPPTIARCRQQREGLKTSMALVRRLLVDAQAKFRKMMEDNKALASSIDGNIQNTSRQEVSELRVELINTGKRISEITSTSPEFSDAPIMAGNTLTTCFPAPKNNVISMNQSESNCNFQNSKTSSSPKSSTNNSCSNREEGDSDKQTSPVKNNATSLISTTTPSNDNQCERCKNCTHEDINQLEERLCQQEDLNSKLSQQNRSLQKELEELRSYKDQEHVLLSRTQWLENELKHTKEALATLKQDRKRLRAEKFDLLNQMKELYGTLEDKENELRDFIRNYEQRMKDSDESLKQLVRTREEFEREKWSILKHARDEAEHSVELCAQLALKDAQIRQFQEEVSLIRDRVGYFSDVESARNFRTNGYHSPSMTPTAHSSNAPTLTPVSERKSLSYGGTPTITVDEDQNSVYYSTTSTRDDRLLPFPGLSRSAEEIYVHSSANSDVSSGKKSWKRKERKGTWSSISRVFSRGRHRKGVDQCVLDGGSSDQRSSWSPQGSLCASPLSEDNYNEKLKLLEEAQGKPMETWKAATVLSWIEITLGMPQYGGKCAENIKSGKILLELSDGELETGLGISNPMHRRKLRLAIEEHRDSALCLNPKINLLSHMWVVDEWLPSLGLTAYSEAFNHQLVDGRMLDTLTKKDLEKHLNITRKFHQLSIMHAIHLLRIVKFDKQILTQRRSRCEHMDLDPLVWTNERFIKWVKSIDLEEYAENLQGSGVHGALVVLEPSFTADTMATALGIPGSKNIIRRHLTTELDNLIQPARMSLEAEVVFYSRKNQKKNTGSSSSIGTSSLGQSFMRSYSRGTLDKPDKRRTNTRFSTWKSSQLSVS</sequence>
<organism evidence="4 5">
    <name type="scientific">Limulus polyphemus</name>
    <name type="common">Atlantic horseshoe crab</name>
    <dbReference type="NCBI Taxonomy" id="6850"/>
    <lineage>
        <taxon>Eukaryota</taxon>
        <taxon>Metazoa</taxon>
        <taxon>Ecdysozoa</taxon>
        <taxon>Arthropoda</taxon>
        <taxon>Chelicerata</taxon>
        <taxon>Merostomata</taxon>
        <taxon>Xiphosura</taxon>
        <taxon>Limulidae</taxon>
        <taxon>Limulus</taxon>
    </lineage>
</organism>
<dbReference type="PANTHER" id="PTHR12776">
    <property type="entry name" value="KAZRIN-RELATED"/>
    <property type="match status" value="1"/>
</dbReference>
<feature type="compositionally biased region" description="Polar residues" evidence="2">
    <location>
        <begin position="193"/>
        <end position="214"/>
    </location>
</feature>
<keyword evidence="4" id="KW-1185">Reference proteome</keyword>
<feature type="coiled-coil region" evidence="1">
    <location>
        <begin position="237"/>
        <end position="352"/>
    </location>
</feature>
<dbReference type="RefSeq" id="XP_022244435.1">
    <property type="nucleotide sequence ID" value="XM_022388727.1"/>
</dbReference>
<dbReference type="PROSITE" id="PS50105">
    <property type="entry name" value="SAM_DOMAIN"/>
    <property type="match status" value="2"/>
</dbReference>
<feature type="compositionally biased region" description="Low complexity" evidence="2">
    <location>
        <begin position="167"/>
        <end position="183"/>
    </location>
</feature>
<dbReference type="Pfam" id="PF00536">
    <property type="entry name" value="SAM_1"/>
    <property type="match status" value="2"/>
</dbReference>
<feature type="domain" description="SAM" evidence="3">
    <location>
        <begin position="572"/>
        <end position="637"/>
    </location>
</feature>
<dbReference type="InterPro" id="IPR037614">
    <property type="entry name" value="Kazrin"/>
</dbReference>
<reference evidence="5" key="1">
    <citation type="submission" date="2025-08" db="UniProtKB">
        <authorList>
            <consortium name="RefSeq"/>
        </authorList>
    </citation>
    <scope>IDENTIFICATION</scope>
    <source>
        <tissue evidence="5">Muscle</tissue>
    </source>
</reference>
<accession>A0ABM1SLC9</accession>
<dbReference type="GeneID" id="106461704"/>
<dbReference type="InterPro" id="IPR001660">
    <property type="entry name" value="SAM"/>
</dbReference>
<dbReference type="SMART" id="SM00454">
    <property type="entry name" value="SAM"/>
    <property type="match status" value="3"/>
</dbReference>
<dbReference type="PANTHER" id="PTHR12776:SF1">
    <property type="entry name" value="KAZRIN"/>
    <property type="match status" value="1"/>
</dbReference>
<dbReference type="CDD" id="cd09570">
    <property type="entry name" value="SAM_kazrin_repeat3"/>
    <property type="match status" value="1"/>
</dbReference>
<dbReference type="Pfam" id="PF07647">
    <property type="entry name" value="SAM_2"/>
    <property type="match status" value="1"/>
</dbReference>
<feature type="compositionally biased region" description="Low complexity" evidence="2">
    <location>
        <begin position="828"/>
        <end position="841"/>
    </location>
</feature>
<evidence type="ECO:0000313" key="5">
    <source>
        <dbReference type="RefSeq" id="XP_022244435.1"/>
    </source>
</evidence>
<keyword evidence="1" id="KW-0175">Coiled coil</keyword>
<dbReference type="SUPFAM" id="SSF47769">
    <property type="entry name" value="SAM/Pointed domain"/>
    <property type="match status" value="2"/>
</dbReference>